<keyword evidence="11" id="KW-1185">Reference proteome</keyword>
<keyword evidence="2 6" id="KW-0813">Transport</keyword>
<reference evidence="10 11" key="1">
    <citation type="submission" date="2019-03" db="EMBL/GenBank/DDBJ databases">
        <title>Genomic Encyclopedia of Type Strains, Phase IV (KMG-IV): sequencing the most valuable type-strain genomes for metagenomic binning, comparative biology and taxonomic classification.</title>
        <authorList>
            <person name="Goeker M."/>
        </authorList>
    </citation>
    <scope>NUCLEOTIDE SEQUENCE [LARGE SCALE GENOMIC DNA]</scope>
    <source>
        <strain evidence="10 11">DSM 21667</strain>
    </source>
</reference>
<evidence type="ECO:0000313" key="10">
    <source>
        <dbReference type="EMBL" id="TDR38212.1"/>
    </source>
</evidence>
<keyword evidence="5 6" id="KW-0408">Iron</keyword>
<keyword evidence="3 6" id="KW-0349">Heme</keyword>
<dbReference type="AlphaFoldDB" id="A0A4R6YLX6"/>
<dbReference type="PIRSF" id="PIRSF002030">
    <property type="entry name" value="Globin_Protozoa/Cyanobacteria"/>
    <property type="match status" value="1"/>
</dbReference>
<dbReference type="InterPro" id="IPR016339">
    <property type="entry name" value="Hemoglobin_trunc_I"/>
</dbReference>
<dbReference type="GO" id="GO:0019825">
    <property type="term" value="F:oxygen binding"/>
    <property type="evidence" value="ECO:0007669"/>
    <property type="project" value="InterPro"/>
</dbReference>
<name>A0A4R6YLX6_9GAMM</name>
<keyword evidence="9" id="KW-0732">Signal</keyword>
<dbReference type="InterPro" id="IPR001486">
    <property type="entry name" value="Hemoglobin_trunc"/>
</dbReference>
<keyword evidence="4 6" id="KW-0479">Metal-binding</keyword>
<dbReference type="GO" id="GO:0005344">
    <property type="term" value="F:oxygen carrier activity"/>
    <property type="evidence" value="ECO:0007669"/>
    <property type="project" value="UniProtKB-UniRule"/>
</dbReference>
<dbReference type="PROSITE" id="PS51257">
    <property type="entry name" value="PROKAR_LIPOPROTEIN"/>
    <property type="match status" value="1"/>
</dbReference>
<evidence type="ECO:0000256" key="2">
    <source>
        <dbReference type="ARBA" id="ARBA00022448"/>
    </source>
</evidence>
<evidence type="ECO:0000256" key="1">
    <source>
        <dbReference type="ARBA" id="ARBA00009660"/>
    </source>
</evidence>
<evidence type="ECO:0000256" key="7">
    <source>
        <dbReference type="PIRSR" id="PIRSR002030-1"/>
    </source>
</evidence>
<evidence type="ECO:0000256" key="5">
    <source>
        <dbReference type="ARBA" id="ARBA00023004"/>
    </source>
</evidence>
<protein>
    <recommendedName>
        <fullName evidence="6">Group 1 truncated hemoglobin</fullName>
    </recommendedName>
</protein>
<sequence>MKPVLPCLLAILLGACASTPQQASVKNDTLYQRLGGAAGIEAVVDASLKRVHGDLRINIFFENTDVPDLRRLLIEQICAASGGPCVYSGRSMEEAHSGMNLSDRDFDIFVEDLIAAMNEVKVPAPLQQELLGLFGPMRPQIVGQ</sequence>
<dbReference type="InterPro" id="IPR012292">
    <property type="entry name" value="Globin/Proto"/>
</dbReference>
<comment type="cofactor">
    <cofactor evidence="7">
        <name>heme</name>
        <dbReference type="ChEBI" id="CHEBI:30413"/>
    </cofactor>
    <text evidence="7">Binds 1 heme group per subunit.</text>
</comment>
<evidence type="ECO:0000256" key="9">
    <source>
        <dbReference type="SAM" id="SignalP"/>
    </source>
</evidence>
<comment type="caution">
    <text evidence="10">The sequence shown here is derived from an EMBL/GenBank/DDBJ whole genome shotgun (WGS) entry which is preliminary data.</text>
</comment>
<dbReference type="CDD" id="cd00454">
    <property type="entry name" value="TrHb1_N"/>
    <property type="match status" value="1"/>
</dbReference>
<dbReference type="SUPFAM" id="SSF46458">
    <property type="entry name" value="Globin-like"/>
    <property type="match status" value="1"/>
</dbReference>
<feature type="chain" id="PRO_5020371892" description="Group 1 truncated hemoglobin" evidence="9">
    <location>
        <begin position="24"/>
        <end position="144"/>
    </location>
</feature>
<evidence type="ECO:0000313" key="11">
    <source>
        <dbReference type="Proteomes" id="UP000295293"/>
    </source>
</evidence>
<dbReference type="RefSeq" id="WP_166654345.1">
    <property type="nucleotide sequence ID" value="NZ_SNZH01000022.1"/>
</dbReference>
<comment type="similarity">
    <text evidence="1 6">Belongs to the truncated hemoglobin family. Group I subfamily.</text>
</comment>
<evidence type="ECO:0000256" key="8">
    <source>
        <dbReference type="PIRSR" id="PIRSR601486-1"/>
    </source>
</evidence>
<dbReference type="Pfam" id="PF01152">
    <property type="entry name" value="Bac_globin"/>
    <property type="match status" value="1"/>
</dbReference>
<evidence type="ECO:0000256" key="3">
    <source>
        <dbReference type="ARBA" id="ARBA00022617"/>
    </source>
</evidence>
<keyword evidence="6" id="KW-0561">Oxygen transport</keyword>
<evidence type="ECO:0000256" key="4">
    <source>
        <dbReference type="ARBA" id="ARBA00022723"/>
    </source>
</evidence>
<proteinExistence type="inferred from homology"/>
<dbReference type="GO" id="GO:0020037">
    <property type="term" value="F:heme binding"/>
    <property type="evidence" value="ECO:0007669"/>
    <property type="project" value="InterPro"/>
</dbReference>
<dbReference type="GO" id="GO:0046872">
    <property type="term" value="F:metal ion binding"/>
    <property type="evidence" value="ECO:0007669"/>
    <property type="project" value="UniProtKB-UniRule"/>
</dbReference>
<feature type="binding site" description="proximal binding residue" evidence="7">
    <location>
        <position position="96"/>
    </location>
    <ligand>
        <name>heme</name>
        <dbReference type="ChEBI" id="CHEBI:30413"/>
    </ligand>
    <ligandPart>
        <name>Fe</name>
        <dbReference type="ChEBI" id="CHEBI:18248"/>
    </ligandPart>
</feature>
<feature type="binding site" description="distal binding residue" evidence="8">
    <location>
        <position position="96"/>
    </location>
    <ligand>
        <name>heme</name>
        <dbReference type="ChEBI" id="CHEBI:30413"/>
    </ligand>
    <ligandPart>
        <name>Fe</name>
        <dbReference type="ChEBI" id="CHEBI:18248"/>
    </ligandPart>
</feature>
<evidence type="ECO:0000256" key="6">
    <source>
        <dbReference type="PIRNR" id="PIRNR002030"/>
    </source>
</evidence>
<feature type="signal peptide" evidence="9">
    <location>
        <begin position="1"/>
        <end position="23"/>
    </location>
</feature>
<dbReference type="InterPro" id="IPR009050">
    <property type="entry name" value="Globin-like_sf"/>
</dbReference>
<accession>A0A4R6YLX6</accession>
<dbReference type="Proteomes" id="UP000295293">
    <property type="component" value="Unassembled WGS sequence"/>
</dbReference>
<gene>
    <name evidence="10" type="ORF">DFR29_12212</name>
</gene>
<dbReference type="EMBL" id="SNZH01000022">
    <property type="protein sequence ID" value="TDR38212.1"/>
    <property type="molecule type" value="Genomic_DNA"/>
</dbReference>
<organism evidence="10 11">
    <name type="scientific">Tahibacter aquaticus</name>
    <dbReference type="NCBI Taxonomy" id="520092"/>
    <lineage>
        <taxon>Bacteria</taxon>
        <taxon>Pseudomonadati</taxon>
        <taxon>Pseudomonadota</taxon>
        <taxon>Gammaproteobacteria</taxon>
        <taxon>Lysobacterales</taxon>
        <taxon>Rhodanobacteraceae</taxon>
        <taxon>Tahibacter</taxon>
    </lineage>
</organism>
<dbReference type="Gene3D" id="1.10.490.10">
    <property type="entry name" value="Globins"/>
    <property type="match status" value="1"/>
</dbReference>